<sequence length="1126" mass="122069">MSLRWSIRRLRRRLRRFRLLIAAAVTVLASVLGTVYDKIPTDLQLAALLAIGTLGAAAVILVESPEASYEQSLVDQPAARKSKRAKLARPHRGRTEPRFRFTQWLGWWRNQVVPTLPPRDELFRGRERELADLQELHDQQRAARAGGVRSIFRRGGRRPADRRGAAGPVILLLHGMPGVGKTALADELARRLARRYPHGQLFVNLGTGGAARTPMEILNELLLALGWTDMPDTAVGRAMVFRSLTAKKKILFILDAARNADQVRHVLPSDSAAAVIITCRRGMTWSDPLAEPSYALGLPDDDEALAIFRAVSRTAESVRPECAAEIVSLCGRLPLAVRAAAERVSNDGADICQIAGLLREPRSRLGWLDRPGRSLRAHLQTEYGRLLPKEQRALAMLALIPSPTFVPWVLGPLMDLPPAEVEALVDRLSAAQLLEDLGMDEVSEVARYRLHPLVRLFAGAQAARIPAHQREWALDQLTAAYVQVVSAVLTVLHDDFAYDGPMDWLAPDSKFPQRIADHPEAWVRAEYPNLLRVMDDTATLPHTGFGTQLRWRVGAWLDGCVAEGVTSAATLAAYGQAARAAERDGNVLAQVDVLLAKGTFLVAVERYRDAEQGLDRAIALSHLLLGDRSAAREEAERRIAIALRKMGEGFLQAAAYQRAVEKLEDALARAETIGDGPEQRLIRILFAEAHHVDTAEAVYDELLDPGLSDATRYRIYLSLAEAGRRRGDWQSAGDYLGQAARLVDGDLRRVANVRYRTARLALDQYEDRPGGGRDPELAATAVRRAAHALLTFRQMGNPLGTVRTQCLLARALLAMGRPVEADHVAHAAEGELAAVQGSGEKPEVLAPLTARLTRVKGEIRLRAGDRTGGRQLLMDAAMAFGELKDWAGLRAVLGLLEEVAPAGTEAPGVGLPVVVPVDGWPGRGPMPMGGGPVSLSPAVTDRLAARLSSQVVDRVQDELRQTLTPAEPVAFRGALGAGLTGAEPAHDEDLPPTWRIPVGELCHLTVLVATGQRAFADEPGRRPALAGPQVWRPLAVSTGVRADDVDLTLLVDAPFVDVSDPELRTTCRVDGGLARLDSTLRIDVPGENELRITVLSSGRLVQSLPILLVAVTGGEGAGGPATVPLS</sequence>
<dbReference type="Gene3D" id="1.25.40.10">
    <property type="entry name" value="Tetratricopeptide repeat domain"/>
    <property type="match status" value="1"/>
</dbReference>
<dbReference type="PANTHER" id="PTHR47691">
    <property type="entry name" value="REGULATOR-RELATED"/>
    <property type="match status" value="1"/>
</dbReference>
<gene>
    <name evidence="2" type="ORF">IW249_006251</name>
</gene>
<dbReference type="PRINTS" id="PR00364">
    <property type="entry name" value="DISEASERSIST"/>
</dbReference>
<dbReference type="Proteomes" id="UP000631791">
    <property type="component" value="Unassembled WGS sequence"/>
</dbReference>
<dbReference type="EMBL" id="JADOTY010000001">
    <property type="protein sequence ID" value="MBG6105837.1"/>
    <property type="molecule type" value="Genomic_DNA"/>
</dbReference>
<dbReference type="SUPFAM" id="SSF52540">
    <property type="entry name" value="P-loop containing nucleoside triphosphate hydrolases"/>
    <property type="match status" value="1"/>
</dbReference>
<dbReference type="Gene3D" id="3.40.50.300">
    <property type="entry name" value="P-loop containing nucleotide triphosphate hydrolases"/>
    <property type="match status" value="1"/>
</dbReference>
<dbReference type="InterPro" id="IPR002182">
    <property type="entry name" value="NB-ARC"/>
</dbReference>
<dbReference type="SMART" id="SM00382">
    <property type="entry name" value="AAA"/>
    <property type="match status" value="1"/>
</dbReference>
<evidence type="ECO:0000313" key="2">
    <source>
        <dbReference type="EMBL" id="MBG6105837.1"/>
    </source>
</evidence>
<comment type="caution">
    <text evidence="2">The sequence shown here is derived from an EMBL/GenBank/DDBJ whole genome shotgun (WGS) entry which is preliminary data.</text>
</comment>
<feature type="domain" description="AAA+ ATPase" evidence="1">
    <location>
        <begin position="167"/>
        <end position="321"/>
    </location>
</feature>
<dbReference type="RefSeq" id="WP_196924086.1">
    <property type="nucleotide sequence ID" value="NZ_JADOTY010000001.1"/>
</dbReference>
<dbReference type="Pfam" id="PF00931">
    <property type="entry name" value="NB-ARC"/>
    <property type="match status" value="1"/>
</dbReference>
<dbReference type="InterPro" id="IPR003593">
    <property type="entry name" value="AAA+_ATPase"/>
</dbReference>
<organism evidence="2 3">
    <name type="scientific">Micromonospora vinacea</name>
    <dbReference type="NCBI Taxonomy" id="709878"/>
    <lineage>
        <taxon>Bacteria</taxon>
        <taxon>Bacillati</taxon>
        <taxon>Actinomycetota</taxon>
        <taxon>Actinomycetes</taxon>
        <taxon>Micromonosporales</taxon>
        <taxon>Micromonosporaceae</taxon>
        <taxon>Micromonospora</taxon>
    </lineage>
</organism>
<dbReference type="InterPro" id="IPR011990">
    <property type="entry name" value="TPR-like_helical_dom_sf"/>
</dbReference>
<dbReference type="PANTHER" id="PTHR47691:SF3">
    <property type="entry name" value="HTH-TYPE TRANSCRIPTIONAL REGULATOR RV0890C-RELATED"/>
    <property type="match status" value="1"/>
</dbReference>
<dbReference type="SUPFAM" id="SSF48452">
    <property type="entry name" value="TPR-like"/>
    <property type="match status" value="1"/>
</dbReference>
<accession>A0ABS0KCZ9</accession>
<dbReference type="InterPro" id="IPR027417">
    <property type="entry name" value="P-loop_NTPase"/>
</dbReference>
<keyword evidence="3" id="KW-1185">Reference proteome</keyword>
<reference evidence="2 3" key="1">
    <citation type="submission" date="2020-11" db="EMBL/GenBank/DDBJ databases">
        <title>Sequencing the genomes of 1000 actinobacteria strains.</title>
        <authorList>
            <person name="Klenk H.-P."/>
        </authorList>
    </citation>
    <scope>NUCLEOTIDE SEQUENCE [LARGE SCALE GENOMIC DNA]</scope>
    <source>
        <strain evidence="2 3">DSM 101695</strain>
    </source>
</reference>
<evidence type="ECO:0000259" key="1">
    <source>
        <dbReference type="SMART" id="SM00382"/>
    </source>
</evidence>
<evidence type="ECO:0000313" key="3">
    <source>
        <dbReference type="Proteomes" id="UP000631791"/>
    </source>
</evidence>
<name>A0ABS0KCZ9_9ACTN</name>
<protein>
    <submittedName>
        <fullName evidence="2">Tetratricopeptide (TPR) repeat protein</fullName>
    </submittedName>
</protein>
<proteinExistence type="predicted"/>